<keyword evidence="3" id="KW-1185">Reference proteome</keyword>
<accession>A0A840W2F0</accession>
<protein>
    <submittedName>
        <fullName evidence="2">Uncharacterized protein</fullName>
    </submittedName>
</protein>
<feature type="region of interest" description="Disordered" evidence="1">
    <location>
        <begin position="1"/>
        <end position="26"/>
    </location>
</feature>
<name>A0A840W2F0_9ACTN</name>
<reference evidence="2 3" key="1">
    <citation type="submission" date="2020-08" db="EMBL/GenBank/DDBJ databases">
        <title>Sequencing the genomes of 1000 actinobacteria strains.</title>
        <authorList>
            <person name="Klenk H.-P."/>
        </authorList>
    </citation>
    <scope>NUCLEOTIDE SEQUENCE [LARGE SCALE GENOMIC DNA]</scope>
    <source>
        <strain evidence="2 3">DSM 103125</strain>
    </source>
</reference>
<dbReference type="AlphaFoldDB" id="A0A840W2F0"/>
<gene>
    <name evidence="2" type="ORF">HNR20_002954</name>
</gene>
<sequence length="26" mass="2911">MWSHTHTLPTRPTPPKPLWTTPAPCG</sequence>
<feature type="compositionally biased region" description="Low complexity" evidence="1">
    <location>
        <begin position="1"/>
        <end position="10"/>
    </location>
</feature>
<evidence type="ECO:0000313" key="3">
    <source>
        <dbReference type="Proteomes" id="UP000586947"/>
    </source>
</evidence>
<evidence type="ECO:0000256" key="1">
    <source>
        <dbReference type="SAM" id="MobiDB-lite"/>
    </source>
</evidence>
<organism evidence="2 3">
    <name type="scientific">Micromonospora parathelypteridis</name>
    <dbReference type="NCBI Taxonomy" id="1839617"/>
    <lineage>
        <taxon>Bacteria</taxon>
        <taxon>Bacillati</taxon>
        <taxon>Actinomycetota</taxon>
        <taxon>Actinomycetes</taxon>
        <taxon>Micromonosporales</taxon>
        <taxon>Micromonosporaceae</taxon>
        <taxon>Micromonospora</taxon>
    </lineage>
</organism>
<proteinExistence type="predicted"/>
<comment type="caution">
    <text evidence="2">The sequence shown here is derived from an EMBL/GenBank/DDBJ whole genome shotgun (WGS) entry which is preliminary data.</text>
</comment>
<dbReference type="EMBL" id="JACHDP010000001">
    <property type="protein sequence ID" value="MBB5478449.1"/>
    <property type="molecule type" value="Genomic_DNA"/>
</dbReference>
<dbReference type="Proteomes" id="UP000586947">
    <property type="component" value="Unassembled WGS sequence"/>
</dbReference>
<evidence type="ECO:0000313" key="2">
    <source>
        <dbReference type="EMBL" id="MBB5478449.1"/>
    </source>
</evidence>